<dbReference type="InterPro" id="IPR002100">
    <property type="entry name" value="TF_MADSbox"/>
</dbReference>
<protein>
    <recommendedName>
        <fullName evidence="8">MADS-box domain-containing protein</fullName>
    </recommendedName>
</protein>
<dbReference type="Pfam" id="PF00319">
    <property type="entry name" value="SRF-TF"/>
    <property type="match status" value="1"/>
</dbReference>
<evidence type="ECO:0000256" key="3">
    <source>
        <dbReference type="ARBA" id="ARBA00023125"/>
    </source>
</evidence>
<feature type="coiled-coil region" evidence="6">
    <location>
        <begin position="98"/>
        <end position="125"/>
    </location>
</feature>
<evidence type="ECO:0000256" key="5">
    <source>
        <dbReference type="ARBA" id="ARBA00023242"/>
    </source>
</evidence>
<comment type="caution">
    <text evidence="9">The sequence shown here is derived from an EMBL/GenBank/DDBJ whole genome shotgun (WGS) entry which is preliminary data.</text>
</comment>
<gene>
    <name evidence="9" type="ORF">V6N11_016617</name>
</gene>
<dbReference type="PROSITE" id="PS50066">
    <property type="entry name" value="MADS_BOX_2"/>
    <property type="match status" value="1"/>
</dbReference>
<evidence type="ECO:0000313" key="10">
    <source>
        <dbReference type="Proteomes" id="UP001396334"/>
    </source>
</evidence>
<dbReference type="SUPFAM" id="SSF55455">
    <property type="entry name" value="SRF-like"/>
    <property type="match status" value="1"/>
</dbReference>
<keyword evidence="10" id="KW-1185">Reference proteome</keyword>
<dbReference type="EMBL" id="JBBPBN010000004">
    <property type="protein sequence ID" value="KAK9041520.1"/>
    <property type="molecule type" value="Genomic_DNA"/>
</dbReference>
<proteinExistence type="predicted"/>
<keyword evidence="3" id="KW-0238">DNA-binding</keyword>
<sequence>MASSSKKTKGKQKIEMKLIENADDKVVTFSKRRSGIYKKISEITTLCGVDILFICFSPAGKPFSFGHPSIESIVKRFLDNNIPPSDDHLVDTYLKEKINNIIQQYNEVNRQMDASKEKEEALAQQTSERETNLWWETPPYQLNPQELEEHDSCYAELLNVLYRTRSRKLAGTTVMPTPRDPAQLNPLPTNPNEDVHAAFQSDSSRGPQH</sequence>
<evidence type="ECO:0000256" key="4">
    <source>
        <dbReference type="ARBA" id="ARBA00023163"/>
    </source>
</evidence>
<organism evidence="9 10">
    <name type="scientific">Hibiscus sabdariffa</name>
    <name type="common">roselle</name>
    <dbReference type="NCBI Taxonomy" id="183260"/>
    <lineage>
        <taxon>Eukaryota</taxon>
        <taxon>Viridiplantae</taxon>
        <taxon>Streptophyta</taxon>
        <taxon>Embryophyta</taxon>
        <taxon>Tracheophyta</taxon>
        <taxon>Spermatophyta</taxon>
        <taxon>Magnoliopsida</taxon>
        <taxon>eudicotyledons</taxon>
        <taxon>Gunneridae</taxon>
        <taxon>Pentapetalae</taxon>
        <taxon>rosids</taxon>
        <taxon>malvids</taxon>
        <taxon>Malvales</taxon>
        <taxon>Malvaceae</taxon>
        <taxon>Malvoideae</taxon>
        <taxon>Hibiscus</taxon>
    </lineage>
</organism>
<dbReference type="InterPro" id="IPR036879">
    <property type="entry name" value="TF_MADSbox_sf"/>
</dbReference>
<dbReference type="PRINTS" id="PR00404">
    <property type="entry name" value="MADSDOMAIN"/>
</dbReference>
<dbReference type="SMART" id="SM00432">
    <property type="entry name" value="MADS"/>
    <property type="match status" value="1"/>
</dbReference>
<dbReference type="Gene3D" id="3.40.1810.10">
    <property type="entry name" value="Transcription factor, MADS-box"/>
    <property type="match status" value="1"/>
</dbReference>
<reference evidence="9 10" key="1">
    <citation type="journal article" date="2024" name="G3 (Bethesda)">
        <title>Genome assembly of Hibiscus sabdariffa L. provides insights into metabolisms of medicinal natural products.</title>
        <authorList>
            <person name="Kim T."/>
        </authorList>
    </citation>
    <scope>NUCLEOTIDE SEQUENCE [LARGE SCALE GENOMIC DNA]</scope>
    <source>
        <strain evidence="9">TK-2024</strain>
        <tissue evidence="9">Old leaves</tissue>
    </source>
</reference>
<keyword evidence="5" id="KW-0539">Nucleus</keyword>
<keyword evidence="2" id="KW-0805">Transcription regulation</keyword>
<evidence type="ECO:0000256" key="2">
    <source>
        <dbReference type="ARBA" id="ARBA00023015"/>
    </source>
</evidence>
<keyword evidence="4" id="KW-0804">Transcription</keyword>
<evidence type="ECO:0000256" key="6">
    <source>
        <dbReference type="SAM" id="Coils"/>
    </source>
</evidence>
<comment type="subcellular location">
    <subcellularLocation>
        <location evidence="1">Nucleus</location>
    </subcellularLocation>
</comment>
<accession>A0ABR2TVK6</accession>
<dbReference type="Proteomes" id="UP001396334">
    <property type="component" value="Unassembled WGS sequence"/>
</dbReference>
<feature type="compositionally biased region" description="Polar residues" evidence="7">
    <location>
        <begin position="200"/>
        <end position="209"/>
    </location>
</feature>
<keyword evidence="6" id="KW-0175">Coiled coil</keyword>
<name>A0ABR2TVK6_9ROSI</name>
<feature type="region of interest" description="Disordered" evidence="7">
    <location>
        <begin position="171"/>
        <end position="209"/>
    </location>
</feature>
<evidence type="ECO:0000256" key="1">
    <source>
        <dbReference type="ARBA" id="ARBA00004123"/>
    </source>
</evidence>
<dbReference type="PANTHER" id="PTHR11945">
    <property type="entry name" value="MADS BOX PROTEIN"/>
    <property type="match status" value="1"/>
</dbReference>
<evidence type="ECO:0000256" key="7">
    <source>
        <dbReference type="SAM" id="MobiDB-lite"/>
    </source>
</evidence>
<dbReference type="PANTHER" id="PTHR11945:SF725">
    <property type="entry name" value="AGAMOUS-LIKE 58-RELATED"/>
    <property type="match status" value="1"/>
</dbReference>
<evidence type="ECO:0000313" key="9">
    <source>
        <dbReference type="EMBL" id="KAK9041520.1"/>
    </source>
</evidence>
<feature type="domain" description="MADS-box" evidence="8">
    <location>
        <begin position="9"/>
        <end position="69"/>
    </location>
</feature>
<evidence type="ECO:0000259" key="8">
    <source>
        <dbReference type="PROSITE" id="PS50066"/>
    </source>
</evidence>